<dbReference type="EMBL" id="JBHTLY010000002">
    <property type="protein sequence ID" value="MFD1201568.1"/>
    <property type="molecule type" value="Genomic_DNA"/>
</dbReference>
<reference evidence="2" key="1">
    <citation type="journal article" date="2019" name="Int. J. Syst. Evol. Microbiol.">
        <title>The Global Catalogue of Microorganisms (GCM) 10K type strain sequencing project: providing services to taxonomists for standard genome sequencing and annotation.</title>
        <authorList>
            <consortium name="The Broad Institute Genomics Platform"/>
            <consortium name="The Broad Institute Genome Sequencing Center for Infectious Disease"/>
            <person name="Wu L."/>
            <person name="Ma J."/>
        </authorList>
    </citation>
    <scope>NUCLEOTIDE SEQUENCE [LARGE SCALE GENOMIC DNA]</scope>
    <source>
        <strain evidence="2">CCUG 50213</strain>
    </source>
</reference>
<protein>
    <submittedName>
        <fullName evidence="1">Uncharacterized protein</fullName>
    </submittedName>
</protein>
<evidence type="ECO:0000313" key="1">
    <source>
        <dbReference type="EMBL" id="MFD1201568.1"/>
    </source>
</evidence>
<accession>A0ABW3TM81</accession>
<comment type="caution">
    <text evidence="1">The sequence shown here is derived from an EMBL/GenBank/DDBJ whole genome shotgun (WGS) entry which is preliminary data.</text>
</comment>
<dbReference type="Proteomes" id="UP001597181">
    <property type="component" value="Unassembled WGS sequence"/>
</dbReference>
<gene>
    <name evidence="1" type="ORF">ACFQ3U_06645</name>
</gene>
<evidence type="ECO:0000313" key="2">
    <source>
        <dbReference type="Proteomes" id="UP001597181"/>
    </source>
</evidence>
<keyword evidence="2" id="KW-1185">Reference proteome</keyword>
<name>A0ABW3TM81_9MICO</name>
<organism evidence="1 2">
    <name type="scientific">Leucobacter albus</name>
    <dbReference type="NCBI Taxonomy" id="272210"/>
    <lineage>
        <taxon>Bacteria</taxon>
        <taxon>Bacillati</taxon>
        <taxon>Actinomycetota</taxon>
        <taxon>Actinomycetes</taxon>
        <taxon>Micrococcales</taxon>
        <taxon>Microbacteriaceae</taxon>
        <taxon>Leucobacter</taxon>
    </lineage>
</organism>
<proteinExistence type="predicted"/>
<dbReference type="RefSeq" id="WP_343957979.1">
    <property type="nucleotide sequence ID" value="NZ_BAAAKZ010000002.1"/>
</dbReference>
<sequence>MAVPTDWIEHRRGDNELIGWMVPEGEDFATIDLLGRRSTAVDWLTAEERLEELGIGYLADRFAYWKTPSSWTRVKIIEVSPDGIVVQEDDYGDAIGGVPLPAHRLAWPMPSELVPLADVTG</sequence>